<reference evidence="15 16" key="1">
    <citation type="journal article" date="2019" name="BMC Genomics">
        <title>Chromosome level assembly and comparative genome analysis confirm lager-brewing yeasts originated from a single hybridization.</title>
        <authorList>
            <person name="Salazar A.N."/>
            <person name="Gorter de Vries A.R."/>
            <person name="van den Broek M."/>
            <person name="Brouwers N."/>
            <person name="de la Torre Cortes P."/>
            <person name="Kuijpers N.G.A."/>
            <person name="Daran J.G."/>
            <person name="Abeel T."/>
        </authorList>
    </citation>
    <scope>NUCLEOTIDE SEQUENCE [LARGE SCALE GENOMIC DNA]</scope>
    <source>
        <strain evidence="15 16">CBS 1483</strain>
    </source>
</reference>
<feature type="transmembrane region" description="Helical" evidence="13">
    <location>
        <begin position="424"/>
        <end position="448"/>
    </location>
</feature>
<organism evidence="15 16">
    <name type="scientific">Saccharomyces pastorianus</name>
    <name type="common">Lager yeast</name>
    <name type="synonym">Saccharomyces cerevisiae x Saccharomyces eubayanus</name>
    <dbReference type="NCBI Taxonomy" id="27292"/>
    <lineage>
        <taxon>Eukaryota</taxon>
        <taxon>Fungi</taxon>
        <taxon>Dikarya</taxon>
        <taxon>Ascomycota</taxon>
        <taxon>Saccharomycotina</taxon>
        <taxon>Saccharomycetes</taxon>
        <taxon>Saccharomycetales</taxon>
        <taxon>Saccharomycetaceae</taxon>
        <taxon>Saccharomyces</taxon>
    </lineage>
</organism>
<evidence type="ECO:0000256" key="4">
    <source>
        <dbReference type="ARBA" id="ARBA00006335"/>
    </source>
</evidence>
<evidence type="ECO:0000259" key="14">
    <source>
        <dbReference type="Pfam" id="PF03372"/>
    </source>
</evidence>
<comment type="pathway">
    <text evidence="2">Lipid metabolism; sphingolipid metabolism.</text>
</comment>
<evidence type="ECO:0000313" key="16">
    <source>
        <dbReference type="Proteomes" id="UP000501346"/>
    </source>
</evidence>
<comment type="similarity">
    <text evidence="4">Belongs to the neutral sphingomyelinase family.</text>
</comment>
<comment type="subcellular location">
    <subcellularLocation>
        <location evidence="1">Membrane</location>
        <topology evidence="1">Multi-pass membrane protein</topology>
    </subcellularLocation>
</comment>
<evidence type="ECO:0000256" key="10">
    <source>
        <dbReference type="ARBA" id="ARBA00022989"/>
    </source>
</evidence>
<evidence type="ECO:0000256" key="5">
    <source>
        <dbReference type="ARBA" id="ARBA00022692"/>
    </source>
</evidence>
<gene>
    <name evidence="15" type="primary">ISC1_1</name>
    <name evidence="15" type="ORF">GRS66_001349</name>
</gene>
<proteinExistence type="inferred from homology"/>
<keyword evidence="12 13" id="KW-0472">Membrane</keyword>
<dbReference type="PANTHER" id="PTHR16320:SF24">
    <property type="entry name" value="PHOSPHODIESTERASE, PUTATIVE-RELATED"/>
    <property type="match status" value="1"/>
</dbReference>
<accession>A0A6C1DR62</accession>
<evidence type="ECO:0000256" key="11">
    <source>
        <dbReference type="ARBA" id="ARBA00023098"/>
    </source>
</evidence>
<evidence type="ECO:0000256" key="3">
    <source>
        <dbReference type="ARBA" id="ARBA00004991"/>
    </source>
</evidence>
<keyword evidence="9" id="KW-0746">Sphingolipid metabolism</keyword>
<evidence type="ECO:0000256" key="1">
    <source>
        <dbReference type="ARBA" id="ARBA00004141"/>
    </source>
</evidence>
<evidence type="ECO:0000313" key="15">
    <source>
        <dbReference type="EMBL" id="QID79110.1"/>
    </source>
</evidence>
<dbReference type="OrthoDB" id="387657at2759"/>
<evidence type="ECO:0000256" key="7">
    <source>
        <dbReference type="ARBA" id="ARBA00022801"/>
    </source>
</evidence>
<feature type="domain" description="Endonuclease/exonuclease/phosphatase" evidence="14">
    <location>
        <begin position="42"/>
        <end position="334"/>
    </location>
</feature>
<evidence type="ECO:0000256" key="6">
    <source>
        <dbReference type="ARBA" id="ARBA00022723"/>
    </source>
</evidence>
<keyword evidence="5 13" id="KW-0812">Transmembrane</keyword>
<dbReference type="InterPro" id="IPR038772">
    <property type="entry name" value="Sph/SMPD2-like"/>
</dbReference>
<dbReference type="GO" id="GO:0046872">
    <property type="term" value="F:metal ion binding"/>
    <property type="evidence" value="ECO:0007669"/>
    <property type="project" value="UniProtKB-KW"/>
</dbReference>
<feature type="transmembrane region" description="Helical" evidence="13">
    <location>
        <begin position="397"/>
        <end position="418"/>
    </location>
</feature>
<dbReference type="Pfam" id="PF03372">
    <property type="entry name" value="Exo_endo_phos"/>
    <property type="match status" value="1"/>
</dbReference>
<dbReference type="AlphaFoldDB" id="A0A6C1DR62"/>
<dbReference type="FunFam" id="3.60.10.10:FF:000073">
    <property type="entry name" value="Inositol phosphosphingolipid phospholipase"/>
    <property type="match status" value="1"/>
</dbReference>
<name>A0A6C1DR62_SACPS</name>
<dbReference type="PANTHER" id="PTHR16320">
    <property type="entry name" value="SPHINGOMYELINASE FAMILY MEMBER"/>
    <property type="match status" value="1"/>
</dbReference>
<dbReference type="InterPro" id="IPR036691">
    <property type="entry name" value="Endo/exonu/phosph_ase_sf"/>
</dbReference>
<evidence type="ECO:0000256" key="9">
    <source>
        <dbReference type="ARBA" id="ARBA00022919"/>
    </source>
</evidence>
<keyword evidence="6" id="KW-0479">Metal-binding</keyword>
<keyword evidence="7" id="KW-0378">Hydrolase</keyword>
<protein>
    <submittedName>
        <fullName evidence="15">Phospholipase C type enzyme</fullName>
    </submittedName>
</protein>
<evidence type="ECO:0000256" key="12">
    <source>
        <dbReference type="ARBA" id="ARBA00023136"/>
    </source>
</evidence>
<keyword evidence="8" id="KW-0460">Magnesium</keyword>
<dbReference type="GO" id="GO:0016020">
    <property type="term" value="C:membrane"/>
    <property type="evidence" value="ECO:0007669"/>
    <property type="project" value="UniProtKB-SubCell"/>
</dbReference>
<evidence type="ECO:0000256" key="2">
    <source>
        <dbReference type="ARBA" id="ARBA00004760"/>
    </source>
</evidence>
<dbReference type="Gene3D" id="3.60.10.10">
    <property type="entry name" value="Endonuclease/exonuclease/phosphatase"/>
    <property type="match status" value="1"/>
</dbReference>
<keyword evidence="10 13" id="KW-1133">Transmembrane helix</keyword>
<keyword evidence="16" id="KW-1185">Reference proteome</keyword>
<dbReference type="EMBL" id="CP048986">
    <property type="protein sequence ID" value="QID79110.1"/>
    <property type="molecule type" value="Genomic_DNA"/>
</dbReference>
<dbReference type="InterPro" id="IPR005135">
    <property type="entry name" value="Endo/exonuclease/phosphatase"/>
</dbReference>
<keyword evidence="11" id="KW-0443">Lipid metabolism</keyword>
<evidence type="ECO:0000256" key="8">
    <source>
        <dbReference type="ARBA" id="ARBA00022842"/>
    </source>
</evidence>
<evidence type="ECO:0000256" key="13">
    <source>
        <dbReference type="SAM" id="Phobius"/>
    </source>
</evidence>
<comment type="pathway">
    <text evidence="3">Sphingolipid metabolism.</text>
</comment>
<dbReference type="GO" id="GO:0004767">
    <property type="term" value="F:sphingomyelin phosphodiesterase activity"/>
    <property type="evidence" value="ECO:0007669"/>
    <property type="project" value="InterPro"/>
</dbReference>
<dbReference type="GO" id="GO:0006665">
    <property type="term" value="P:sphingolipid metabolic process"/>
    <property type="evidence" value="ECO:0007669"/>
    <property type="project" value="UniProtKB-KW"/>
</dbReference>
<dbReference type="SUPFAM" id="SSF56219">
    <property type="entry name" value="DNase I-like"/>
    <property type="match status" value="1"/>
</dbReference>
<sequence>MYNRKDRDVHERKEDGQSEFEALNGTNAIMSDNSKAYSIKFLTFNTWGLKYVSKHRKERLRAIADKLAGHSTLTPISDELLPNGGDSNENEDYDVIALQEIWCVEDWKYLASACASKYPYQRLFHSGILTGPGLAILSKVPIESTFLYRFPINGRPSAVFRGDWYVGKSIAITVLNTGTRPIAIMISHMHAPYAKQGDAAYLCHRSCQAWDFSRLIKLYRQAGYAVIVVGDLNSRPGSLPHKFLTQEAGLVDSWEQLHGKQDLAVIARLSPLQQLLKGCTTCDSLLNTWRAQRQPDEACRLDYALIDPDFLQTVDAGVRFTERIPHLDCSVSDHFAYSCTLNIVPQGTESRPSTSVKRAKTHDRELILQRYSNYETMIECIHTYLKTAQRQKFFRGLHFWASILLLIASLVVTTFTANKAGWSSIFWVLFAIAVSISGTIDGAISFLFGRSEIRALSEVEQEVLDAEHHLQTFLSEK</sequence>
<dbReference type="Proteomes" id="UP000501346">
    <property type="component" value="Chromosome ScV"/>
</dbReference>